<evidence type="ECO:0000313" key="1">
    <source>
        <dbReference type="EMBL" id="MFC4713605.1"/>
    </source>
</evidence>
<reference evidence="2" key="1">
    <citation type="journal article" date="2019" name="Int. J. Syst. Evol. Microbiol.">
        <title>The Global Catalogue of Microorganisms (GCM) 10K type strain sequencing project: providing services to taxonomists for standard genome sequencing and annotation.</title>
        <authorList>
            <consortium name="The Broad Institute Genomics Platform"/>
            <consortium name="The Broad Institute Genome Sequencing Center for Infectious Disease"/>
            <person name="Wu L."/>
            <person name="Ma J."/>
        </authorList>
    </citation>
    <scope>NUCLEOTIDE SEQUENCE [LARGE SCALE GENOMIC DNA]</scope>
    <source>
        <strain evidence="2">CGMCC 1.12151</strain>
    </source>
</reference>
<organism evidence="1 2">
    <name type="scientific">Planococcus dechangensis</name>
    <dbReference type="NCBI Taxonomy" id="1176255"/>
    <lineage>
        <taxon>Bacteria</taxon>
        <taxon>Bacillati</taxon>
        <taxon>Bacillota</taxon>
        <taxon>Bacilli</taxon>
        <taxon>Bacillales</taxon>
        <taxon>Caryophanaceae</taxon>
        <taxon>Planococcus</taxon>
    </lineage>
</organism>
<dbReference type="RefSeq" id="WP_377279308.1">
    <property type="nucleotide sequence ID" value="NZ_JBHSGL010000005.1"/>
</dbReference>
<comment type="caution">
    <text evidence="1">The sequence shown here is derived from an EMBL/GenBank/DDBJ whole genome shotgun (WGS) entry which is preliminary data.</text>
</comment>
<dbReference type="Proteomes" id="UP001595932">
    <property type="component" value="Unassembled WGS sequence"/>
</dbReference>
<dbReference type="EMBL" id="JBHSGL010000005">
    <property type="protein sequence ID" value="MFC4713605.1"/>
    <property type="molecule type" value="Genomic_DNA"/>
</dbReference>
<protein>
    <submittedName>
        <fullName evidence="1">DUF1259 domain-containing protein</fullName>
    </submittedName>
</protein>
<accession>A0ABV9MDD6</accession>
<evidence type="ECO:0000313" key="2">
    <source>
        <dbReference type="Proteomes" id="UP001595932"/>
    </source>
</evidence>
<sequence length="132" mass="14807">MKIEQTIMDLAERVGSLLEAETDTTDMECLIKKSRTVEIHLHTRSFNCTLEHDISFKNLQPDGTAINNADIFLLPEEVPVFTGALQQFRIALPTEFEQSIDSNPNIVCLRLVAEEPPEHFAARLAAALQTID</sequence>
<gene>
    <name evidence="1" type="ORF">ACFO5U_12055</name>
</gene>
<dbReference type="Pfam" id="PF07485">
    <property type="entry name" value="DUF1529"/>
    <property type="match status" value="1"/>
</dbReference>
<proteinExistence type="predicted"/>
<name>A0ABV9MDD6_9BACL</name>
<keyword evidence="2" id="KW-1185">Reference proteome</keyword>
<dbReference type="InterPro" id="IPR011094">
    <property type="entry name" value="Uncharacterised_LppY/LpqO"/>
</dbReference>